<reference evidence="1 2" key="1">
    <citation type="submission" date="2006-12" db="EMBL/GenBank/DDBJ databases">
        <title>Bifidobacterium adolescentis complete genome sequence.</title>
        <authorList>
            <person name="Suzuki T."/>
            <person name="Tsuda Y."/>
            <person name="Kanou N."/>
            <person name="Inoue T."/>
            <person name="Kumazaki K."/>
            <person name="Nagano S."/>
            <person name="Hirai S."/>
            <person name="Tanaka K."/>
            <person name="Watanabe K."/>
        </authorList>
    </citation>
    <scope>NUCLEOTIDE SEQUENCE [LARGE SCALE GENOMIC DNA]</scope>
    <source>
        <strain evidence="2">ATCC 15703 / DSM 20083 / NCTC 11814 / E194a</strain>
    </source>
</reference>
<keyword evidence="2" id="KW-1185">Reference proteome</keyword>
<gene>
    <name evidence="1" type="ordered locus">BAD_1237</name>
</gene>
<accession>A1A2T5</accession>
<sequence length="146" mass="16601">MRRLFLGLSPRLKLHTIELGVGIVRVIQPLLIHRDQFSAAAQRLQSGLTNRLPFVRHHFLGEHDRALVRCVTLHQIDEIQQILPPFGSDQPRRVRVGKRLGRMVVAQETIGLLGIATDPHQIVPQELHGMVELVLRGLRKLLFGQE</sequence>
<dbReference type="Proteomes" id="UP000008702">
    <property type="component" value="Chromosome"/>
</dbReference>
<dbReference type="EMBL" id="AP009256">
    <property type="protein sequence ID" value="BAF40018.1"/>
    <property type="molecule type" value="Genomic_DNA"/>
</dbReference>
<proteinExistence type="predicted"/>
<protein>
    <submittedName>
        <fullName evidence="1">Uncharacterized protein</fullName>
    </submittedName>
</protein>
<dbReference type="KEGG" id="bad:BAD_1237"/>
<dbReference type="STRING" id="367928.BAD_1237"/>
<dbReference type="HOGENOM" id="CLU_1773774_0_0_11"/>
<evidence type="ECO:0000313" key="1">
    <source>
        <dbReference type="EMBL" id="BAF40018.1"/>
    </source>
</evidence>
<dbReference type="AlphaFoldDB" id="A1A2T5"/>
<name>A1A2T5_BIFAA</name>
<evidence type="ECO:0000313" key="2">
    <source>
        <dbReference type="Proteomes" id="UP000008702"/>
    </source>
</evidence>
<organism evidence="1 2">
    <name type="scientific">Bifidobacterium adolescentis (strain ATCC 15703 / DSM 20083 / NCTC 11814 / E194a)</name>
    <dbReference type="NCBI Taxonomy" id="367928"/>
    <lineage>
        <taxon>Bacteria</taxon>
        <taxon>Bacillati</taxon>
        <taxon>Actinomycetota</taxon>
        <taxon>Actinomycetes</taxon>
        <taxon>Bifidobacteriales</taxon>
        <taxon>Bifidobacteriaceae</taxon>
        <taxon>Bifidobacterium</taxon>
    </lineage>
</organism>